<evidence type="ECO:0000313" key="1">
    <source>
        <dbReference type="EMBL" id="QQP53993.1"/>
    </source>
</evidence>
<dbReference type="Proteomes" id="UP000595437">
    <property type="component" value="Chromosome 4"/>
</dbReference>
<sequence>MQGGTRPPCWQWHVCGEHITISDGRFKVSISNEEAGGQSMFLLFDVVHLFENFFTNLLRRSTSTVQTSKGYG</sequence>
<gene>
    <name evidence="1" type="ORF">FKW44_006658</name>
</gene>
<organism evidence="1 2">
    <name type="scientific">Caligus rogercresseyi</name>
    <name type="common">Sea louse</name>
    <dbReference type="NCBI Taxonomy" id="217165"/>
    <lineage>
        <taxon>Eukaryota</taxon>
        <taxon>Metazoa</taxon>
        <taxon>Ecdysozoa</taxon>
        <taxon>Arthropoda</taxon>
        <taxon>Crustacea</taxon>
        <taxon>Multicrustacea</taxon>
        <taxon>Hexanauplia</taxon>
        <taxon>Copepoda</taxon>
        <taxon>Siphonostomatoida</taxon>
        <taxon>Caligidae</taxon>
        <taxon>Caligus</taxon>
    </lineage>
</organism>
<name>A0A7T8KDX2_CALRO</name>
<evidence type="ECO:0000313" key="2">
    <source>
        <dbReference type="Proteomes" id="UP000595437"/>
    </source>
</evidence>
<protein>
    <submittedName>
        <fullName evidence="1">Uncharacterized protein</fullName>
    </submittedName>
</protein>
<keyword evidence="2" id="KW-1185">Reference proteome</keyword>
<proteinExistence type="predicted"/>
<reference evidence="2" key="1">
    <citation type="submission" date="2021-01" db="EMBL/GenBank/DDBJ databases">
        <title>Caligus Genome Assembly.</title>
        <authorList>
            <person name="Gallardo-Escarate C."/>
        </authorList>
    </citation>
    <scope>NUCLEOTIDE SEQUENCE [LARGE SCALE GENOMIC DNA]</scope>
</reference>
<dbReference type="AlphaFoldDB" id="A0A7T8KDX2"/>
<dbReference type="EMBL" id="CP045893">
    <property type="protein sequence ID" value="QQP53993.1"/>
    <property type="molecule type" value="Genomic_DNA"/>
</dbReference>
<accession>A0A7T8KDX2</accession>